<keyword evidence="2" id="KW-0812">Transmembrane</keyword>
<keyword evidence="4" id="KW-1185">Reference proteome</keyword>
<dbReference type="RefSeq" id="WP_270082172.1">
    <property type="nucleotide sequence ID" value="NZ_CP115300.1"/>
</dbReference>
<feature type="region of interest" description="Disordered" evidence="1">
    <location>
        <begin position="36"/>
        <end position="69"/>
    </location>
</feature>
<evidence type="ECO:0000256" key="2">
    <source>
        <dbReference type="SAM" id="Phobius"/>
    </source>
</evidence>
<gene>
    <name evidence="3" type="ORF">O1G22_17370</name>
</gene>
<feature type="transmembrane region" description="Helical" evidence="2">
    <location>
        <begin position="105"/>
        <end position="125"/>
    </location>
</feature>
<reference evidence="3 4" key="1">
    <citation type="submission" date="2022-12" db="EMBL/GenBank/DDBJ databases">
        <authorList>
            <person name="Mo P."/>
        </authorList>
    </citation>
    <scope>NUCLEOTIDE SEQUENCE [LARGE SCALE GENOMIC DNA]</scope>
    <source>
        <strain evidence="3 4">HUAS 2-6</strain>
    </source>
</reference>
<organism evidence="3 4">
    <name type="scientific">Streptomyces camelliae</name>
    <dbReference type="NCBI Taxonomy" id="3004093"/>
    <lineage>
        <taxon>Bacteria</taxon>
        <taxon>Bacillati</taxon>
        <taxon>Actinomycetota</taxon>
        <taxon>Actinomycetes</taxon>
        <taxon>Kitasatosporales</taxon>
        <taxon>Streptomycetaceae</taxon>
        <taxon>Streptomyces</taxon>
    </lineage>
</organism>
<feature type="transmembrane region" description="Helical" evidence="2">
    <location>
        <begin position="77"/>
        <end position="99"/>
    </location>
</feature>
<proteinExistence type="predicted"/>
<protein>
    <submittedName>
        <fullName evidence="3">Uncharacterized protein</fullName>
    </submittedName>
</protein>
<dbReference type="EMBL" id="CP115300">
    <property type="protein sequence ID" value="WBO64477.1"/>
    <property type="molecule type" value="Genomic_DNA"/>
</dbReference>
<evidence type="ECO:0000313" key="3">
    <source>
        <dbReference type="EMBL" id="WBO64477.1"/>
    </source>
</evidence>
<dbReference type="Proteomes" id="UP001212326">
    <property type="component" value="Chromosome"/>
</dbReference>
<feature type="region of interest" description="Disordered" evidence="1">
    <location>
        <begin position="1"/>
        <end position="22"/>
    </location>
</feature>
<evidence type="ECO:0000256" key="1">
    <source>
        <dbReference type="SAM" id="MobiDB-lite"/>
    </source>
</evidence>
<sequence length="166" mass="17848">MTHPEHAPDPIRADPRLTDAEAAAEARRIIEDAYRPAPTTPTAYRDTSPLPAYGSALPVPQPGLPPMSQRATDASRLMLTAGLATVPPGLIAIGLLIASRHADPTVIALLLGAPAVPILALTRLLRRAKDAMPPEIHNHYTGPVYQDQRNLHTTTRGVWAKTTNQQ</sequence>
<name>A0ABY7P247_9ACTN</name>
<evidence type="ECO:0000313" key="4">
    <source>
        <dbReference type="Proteomes" id="UP001212326"/>
    </source>
</evidence>
<keyword evidence="2" id="KW-0472">Membrane</keyword>
<keyword evidence="2" id="KW-1133">Transmembrane helix</keyword>
<accession>A0ABY7P247</accession>